<dbReference type="InterPro" id="IPR024361">
    <property type="entry name" value="BACON"/>
</dbReference>
<accession>A0A1T4PFK4</accession>
<gene>
    <name evidence="2" type="ORF">SAMN02745202_01418</name>
</gene>
<feature type="domain" description="BACON" evidence="1">
    <location>
        <begin position="66"/>
        <end position="118"/>
    </location>
</feature>
<sequence>MKRIISIVTAVCASIALFTACSKDNSITELDGLHVSSSYVSIAEKGATATITLHAAGDWKLEKVTTKKNKVEWLTVSPTTGHAGETQISFTAPASLDGRTAEVIVTSNGETQHINVIQGLPTVSKATCAGVLSGVDNKSYRVTGTCVSINNTTYGNFYLNDGTGQLYVYGTKDAGGNYAWKSFNIEVGDEVTVEGPRSTYNGVGQLKDATFISVKKSLIKVDAVENDTLPVAGGTFTAHLVCKGQGVSVDIPNDAKSWLAISGIQSTATKTTVQFTAQPNTGGDRSTTLTFRTTEGGKTYTAQTQLVQTGAIVAATIDAFNKAAVGSTQYRIAGIVTDVKDATKGNFTLKDHSGSIFVYKAKDFQTRGVKVGDIVTLVGERGQYNATPQMVKATIEEHKKVEQVSIADFRAKPDSKDTYYMIKGTVGKSTEANTKFDLTQYGNFALTDATGNVYVYGVATGWGGKKGEFGTLHVSEGDQLTLIAAKTTYKGLVEAISIFYSK</sequence>
<dbReference type="Pfam" id="PF13004">
    <property type="entry name" value="BACON"/>
    <property type="match status" value="2"/>
</dbReference>
<dbReference type="AlphaFoldDB" id="A0A1T4PFK4"/>
<evidence type="ECO:0000259" key="1">
    <source>
        <dbReference type="Pfam" id="PF13004"/>
    </source>
</evidence>
<evidence type="ECO:0000313" key="3">
    <source>
        <dbReference type="Proteomes" id="UP000190065"/>
    </source>
</evidence>
<name>A0A1T4PFK4_9BACT</name>
<reference evidence="2 3" key="1">
    <citation type="submission" date="2017-02" db="EMBL/GenBank/DDBJ databases">
        <authorList>
            <person name="Peterson S.W."/>
        </authorList>
    </citation>
    <scope>NUCLEOTIDE SEQUENCE [LARGE SCALE GENOMIC DNA]</scope>
    <source>
        <strain evidence="2 3">ATCC 43324</strain>
    </source>
</reference>
<proteinExistence type="predicted"/>
<dbReference type="Proteomes" id="UP000190065">
    <property type="component" value="Unassembled WGS sequence"/>
</dbReference>
<dbReference type="eggNOG" id="ENOG502ZA4Q">
    <property type="taxonomic scope" value="Bacteria"/>
</dbReference>
<organism evidence="2 3">
    <name type="scientific">Segatella oulorum</name>
    <dbReference type="NCBI Taxonomy" id="28136"/>
    <lineage>
        <taxon>Bacteria</taxon>
        <taxon>Pseudomonadati</taxon>
        <taxon>Bacteroidota</taxon>
        <taxon>Bacteroidia</taxon>
        <taxon>Bacteroidales</taxon>
        <taxon>Prevotellaceae</taxon>
        <taxon>Segatella</taxon>
    </lineage>
</organism>
<dbReference type="InterPro" id="IPR013783">
    <property type="entry name" value="Ig-like_fold"/>
</dbReference>
<dbReference type="STRING" id="28136.SAMN02745202_01418"/>
<evidence type="ECO:0000313" key="2">
    <source>
        <dbReference type="EMBL" id="SJZ90006.1"/>
    </source>
</evidence>
<dbReference type="RefSeq" id="WP_025070989.1">
    <property type="nucleotide sequence ID" value="NZ_FUXK01000014.1"/>
</dbReference>
<dbReference type="CDD" id="cd14948">
    <property type="entry name" value="BACON"/>
    <property type="match status" value="1"/>
</dbReference>
<dbReference type="PROSITE" id="PS51257">
    <property type="entry name" value="PROKAR_LIPOPROTEIN"/>
    <property type="match status" value="1"/>
</dbReference>
<dbReference type="Gene3D" id="2.60.40.10">
    <property type="entry name" value="Immunoglobulins"/>
    <property type="match status" value="1"/>
</dbReference>
<feature type="domain" description="BACON" evidence="1">
    <location>
        <begin position="254"/>
        <end position="299"/>
    </location>
</feature>
<dbReference type="EMBL" id="FUXK01000014">
    <property type="protein sequence ID" value="SJZ90006.1"/>
    <property type="molecule type" value="Genomic_DNA"/>
</dbReference>
<protein>
    <submittedName>
        <fullName evidence="2">Putative binding domain-containing protein, N-terminal</fullName>
    </submittedName>
</protein>